<dbReference type="AlphaFoldDB" id="G3HIE8"/>
<feature type="compositionally biased region" description="Polar residues" evidence="1">
    <location>
        <begin position="55"/>
        <end position="64"/>
    </location>
</feature>
<protein>
    <submittedName>
        <fullName evidence="2">Uncharacterized protein</fullName>
    </submittedName>
</protein>
<dbReference type="EMBL" id="JH000402">
    <property type="protein sequence ID" value="EGW09488.1"/>
    <property type="molecule type" value="Genomic_DNA"/>
</dbReference>
<gene>
    <name evidence="2" type="ORF">I79_010409</name>
</gene>
<proteinExistence type="predicted"/>
<evidence type="ECO:0000313" key="3">
    <source>
        <dbReference type="Proteomes" id="UP000001075"/>
    </source>
</evidence>
<evidence type="ECO:0000313" key="2">
    <source>
        <dbReference type="EMBL" id="EGW09488.1"/>
    </source>
</evidence>
<organism evidence="2 3">
    <name type="scientific">Cricetulus griseus</name>
    <name type="common">Chinese hamster</name>
    <name type="synonym">Cricetulus barabensis griseus</name>
    <dbReference type="NCBI Taxonomy" id="10029"/>
    <lineage>
        <taxon>Eukaryota</taxon>
        <taxon>Metazoa</taxon>
        <taxon>Chordata</taxon>
        <taxon>Craniata</taxon>
        <taxon>Vertebrata</taxon>
        <taxon>Euteleostomi</taxon>
        <taxon>Mammalia</taxon>
        <taxon>Eutheria</taxon>
        <taxon>Euarchontoglires</taxon>
        <taxon>Glires</taxon>
        <taxon>Rodentia</taxon>
        <taxon>Myomorpha</taxon>
        <taxon>Muroidea</taxon>
        <taxon>Cricetidae</taxon>
        <taxon>Cricetinae</taxon>
        <taxon>Cricetulus</taxon>
    </lineage>
</organism>
<accession>G3HIE8</accession>
<feature type="region of interest" description="Disordered" evidence="1">
    <location>
        <begin position="31"/>
        <end position="64"/>
    </location>
</feature>
<name>G3HIE8_CRIGR</name>
<dbReference type="Proteomes" id="UP000001075">
    <property type="component" value="Unassembled WGS sequence"/>
</dbReference>
<sequence>MAGAGGRRAQGRFLRDGGFVMNQLSLKLTLCPTPDLGNKAHHDFSSYRNRKTNELQDQGLPNLN</sequence>
<dbReference type="InParanoid" id="G3HIE8"/>
<reference evidence="3" key="1">
    <citation type="journal article" date="2011" name="Nat. Biotechnol.">
        <title>The genomic sequence of the Chinese hamster ovary (CHO)-K1 cell line.</title>
        <authorList>
            <person name="Xu X."/>
            <person name="Nagarajan H."/>
            <person name="Lewis N.E."/>
            <person name="Pan S."/>
            <person name="Cai Z."/>
            <person name="Liu X."/>
            <person name="Chen W."/>
            <person name="Xie M."/>
            <person name="Wang W."/>
            <person name="Hammond S."/>
            <person name="Andersen M.R."/>
            <person name="Neff N."/>
            <person name="Passarelli B."/>
            <person name="Koh W."/>
            <person name="Fan H.C."/>
            <person name="Wang J."/>
            <person name="Gui Y."/>
            <person name="Lee K.H."/>
            <person name="Betenbaugh M.J."/>
            <person name="Quake S.R."/>
            <person name="Famili I."/>
            <person name="Palsson B.O."/>
            <person name="Wang J."/>
        </authorList>
    </citation>
    <scope>NUCLEOTIDE SEQUENCE [LARGE SCALE GENOMIC DNA]</scope>
    <source>
        <strain evidence="3">CHO K1 cell line</strain>
    </source>
</reference>
<evidence type="ECO:0000256" key="1">
    <source>
        <dbReference type="SAM" id="MobiDB-lite"/>
    </source>
</evidence>